<comment type="caution">
    <text evidence="6">The sequence shown here is derived from an EMBL/GenBank/DDBJ whole genome shotgun (WGS) entry which is preliminary data.</text>
</comment>
<keyword evidence="3" id="KW-0143">Chaperone</keyword>
<dbReference type="Pfam" id="PF00118">
    <property type="entry name" value="Cpn60_TCP1"/>
    <property type="match status" value="1"/>
</dbReference>
<evidence type="ECO:0000313" key="6">
    <source>
        <dbReference type="EMBL" id="CAG9330388.1"/>
    </source>
</evidence>
<dbReference type="PRINTS" id="PR00298">
    <property type="entry name" value="CHAPERONIN60"/>
</dbReference>
<dbReference type="EMBL" id="CAJZBQ010000051">
    <property type="protein sequence ID" value="CAG9330388.1"/>
    <property type="molecule type" value="Genomic_DNA"/>
</dbReference>
<accession>A0AAU9K423</accession>
<dbReference type="SUPFAM" id="SSF52029">
    <property type="entry name" value="GroEL apical domain-like"/>
    <property type="match status" value="1"/>
</dbReference>
<proteinExistence type="inferred from homology"/>
<dbReference type="Proteomes" id="UP001162131">
    <property type="component" value="Unassembled WGS sequence"/>
</dbReference>
<dbReference type="Gene3D" id="3.50.7.10">
    <property type="entry name" value="GroEL"/>
    <property type="match status" value="1"/>
</dbReference>
<organism evidence="6 7">
    <name type="scientific">Blepharisma stoltei</name>
    <dbReference type="NCBI Taxonomy" id="1481888"/>
    <lineage>
        <taxon>Eukaryota</taxon>
        <taxon>Sar</taxon>
        <taxon>Alveolata</taxon>
        <taxon>Ciliophora</taxon>
        <taxon>Postciliodesmatophora</taxon>
        <taxon>Heterotrichea</taxon>
        <taxon>Heterotrichida</taxon>
        <taxon>Blepharismidae</taxon>
        <taxon>Blepharisma</taxon>
    </lineage>
</organism>
<dbReference type="InterPro" id="IPR027409">
    <property type="entry name" value="GroEL-like_apical_dom_sf"/>
</dbReference>
<dbReference type="InterPro" id="IPR027413">
    <property type="entry name" value="GROEL-like_equatorial_sf"/>
</dbReference>
<dbReference type="AlphaFoldDB" id="A0AAU9K423"/>
<evidence type="ECO:0000256" key="4">
    <source>
        <dbReference type="ARBA" id="ARBA00024677"/>
    </source>
</evidence>
<dbReference type="InterPro" id="IPR027410">
    <property type="entry name" value="TCP-1-like_intermed_sf"/>
</dbReference>
<evidence type="ECO:0000313" key="7">
    <source>
        <dbReference type="Proteomes" id="UP001162131"/>
    </source>
</evidence>
<dbReference type="Gene3D" id="1.10.560.10">
    <property type="entry name" value="GroEL-like equatorial domain"/>
    <property type="match status" value="1"/>
</dbReference>
<dbReference type="GO" id="GO:0140662">
    <property type="term" value="F:ATP-dependent protein folding chaperone"/>
    <property type="evidence" value="ECO:0007669"/>
    <property type="project" value="InterPro"/>
</dbReference>
<evidence type="ECO:0000256" key="3">
    <source>
        <dbReference type="ARBA" id="ARBA00023186"/>
    </source>
</evidence>
<keyword evidence="7" id="KW-1185">Reference proteome</keyword>
<dbReference type="GO" id="GO:0005524">
    <property type="term" value="F:ATP binding"/>
    <property type="evidence" value="ECO:0007669"/>
    <property type="project" value="InterPro"/>
</dbReference>
<reference evidence="6" key="1">
    <citation type="submission" date="2021-09" db="EMBL/GenBank/DDBJ databases">
        <authorList>
            <consortium name="AG Swart"/>
            <person name="Singh M."/>
            <person name="Singh A."/>
            <person name="Seah K."/>
            <person name="Emmerich C."/>
        </authorList>
    </citation>
    <scope>NUCLEOTIDE SEQUENCE</scope>
    <source>
        <strain evidence="6">ATCC30299</strain>
    </source>
</reference>
<evidence type="ECO:0000256" key="2">
    <source>
        <dbReference type="ARBA" id="ARBA00011531"/>
    </source>
</evidence>
<dbReference type="SUPFAM" id="SSF54849">
    <property type="entry name" value="GroEL-intermediate domain like"/>
    <property type="match status" value="1"/>
</dbReference>
<dbReference type="InterPro" id="IPR001844">
    <property type="entry name" value="Cpn60/GroEL"/>
</dbReference>
<dbReference type="Gene3D" id="3.30.260.10">
    <property type="entry name" value="TCP-1-like chaperonin intermediate domain"/>
    <property type="match status" value="1"/>
</dbReference>
<protein>
    <submittedName>
        <fullName evidence="6">Uncharacterized protein</fullName>
    </submittedName>
</protein>
<dbReference type="NCBIfam" id="NF000592">
    <property type="entry name" value="PRK00013.1"/>
    <property type="match status" value="1"/>
</dbReference>
<dbReference type="SUPFAM" id="SSF48592">
    <property type="entry name" value="GroEL equatorial domain-like"/>
    <property type="match status" value="1"/>
</dbReference>
<name>A0AAU9K423_9CILI</name>
<gene>
    <name evidence="6" type="ORF">BSTOLATCC_MIC50980</name>
</gene>
<dbReference type="GO" id="GO:0042026">
    <property type="term" value="P:protein refolding"/>
    <property type="evidence" value="ECO:0007669"/>
    <property type="project" value="InterPro"/>
</dbReference>
<dbReference type="NCBIfam" id="NF009487">
    <property type="entry name" value="PRK12849.1"/>
    <property type="match status" value="1"/>
</dbReference>
<comment type="similarity">
    <text evidence="1 5">Belongs to the chaperonin (HSP60) family.</text>
</comment>
<dbReference type="InterPro" id="IPR002423">
    <property type="entry name" value="Cpn60/GroEL/TCP-1"/>
</dbReference>
<comment type="function">
    <text evidence="4">Molecular chaperone; assists the folding of proteins upon ATP hydrolysis. Known to play a role, in vitro, in the folding of actin and tubulin.</text>
</comment>
<sequence>MIKSLFSLKCRFFSFKHVKIEFDDKARYMLWRGIEDVNKTVSITLGPKGKNAAIEYELGPPKITKDGVTVVKHIEFPDNQRDLGCRLIKFPAHESNNHAGDGTTTTTIIASHLIEKGLKYLKRGVHPIALKESLVYASNLVENYLKSKCIPVTSESELLAIAKVSCNHDEYNANLVTQAVLSTGKNGTIMIEEGADFDNALILADGFTMMRGAANEFFMQNQGHPDIRLENPLILTCAFKIHKLDQIINILEYAKKTGRSLVIAAEDIDKEALSTILLNHQKGELQICAINFPYEHNIEILYDFSSIVGSKVHSELTFKTYSPDDLGSARRVNIERDQTLVFGGKGDPKERIETIENDLRNTQDHDQRSVYKIRLQRLYGKMAVIEIGIGGGQMEIQERRDRVVDSLNSVKTALSEGFLPGGGSALLYAARMLSKIRTNTEKDIGVRILQESLMLPCEQIVINTDYGLAAIDEMWNSEDEEIGLNANTGKLVNLIDEGIIDSAHVVIQALRGACSLAQLVLSTSAVIVREKKYVPTLLSEYRKELF</sequence>
<evidence type="ECO:0000256" key="5">
    <source>
        <dbReference type="RuleBase" id="RU000418"/>
    </source>
</evidence>
<comment type="subunit">
    <text evidence="2">Heterooligomeric complex of about 850 to 900 kDa that forms two stacked rings, 12 to 16 nm in diameter.</text>
</comment>
<evidence type="ECO:0000256" key="1">
    <source>
        <dbReference type="ARBA" id="ARBA00006607"/>
    </source>
</evidence>
<dbReference type="PANTHER" id="PTHR45633">
    <property type="entry name" value="60 KDA HEAT SHOCK PROTEIN, MITOCHONDRIAL"/>
    <property type="match status" value="1"/>
</dbReference>